<feature type="compositionally biased region" description="Basic and acidic residues" evidence="1">
    <location>
        <begin position="102"/>
        <end position="119"/>
    </location>
</feature>
<evidence type="ECO:0000313" key="2">
    <source>
        <dbReference type="EMBL" id="PLS30843.1"/>
    </source>
</evidence>
<feature type="region of interest" description="Disordered" evidence="1">
    <location>
        <begin position="92"/>
        <end position="119"/>
    </location>
</feature>
<dbReference type="OrthoDB" id="3230981at2"/>
<reference evidence="2 3" key="1">
    <citation type="submission" date="2017-07" db="EMBL/GenBank/DDBJ databases">
        <title>Bifidobacterium novel species.</title>
        <authorList>
            <person name="Lugli G.A."/>
            <person name="Milani C."/>
            <person name="Duranti S."/>
            <person name="Mangifesta M."/>
        </authorList>
    </citation>
    <scope>NUCLEOTIDE SEQUENCE [LARGE SCALE GENOMIC DNA]</scope>
    <source>
        <strain evidence="3">Uis1B</strain>
    </source>
</reference>
<evidence type="ECO:0008006" key="4">
    <source>
        <dbReference type="Google" id="ProtNLM"/>
    </source>
</evidence>
<dbReference type="AlphaFoldDB" id="A0A2N5J9F9"/>
<dbReference type="EMBL" id="NMWU01000023">
    <property type="protein sequence ID" value="PLS30843.1"/>
    <property type="molecule type" value="Genomic_DNA"/>
</dbReference>
<keyword evidence="3" id="KW-1185">Reference proteome</keyword>
<gene>
    <name evidence="2" type="ORF">Uis1B_1317</name>
</gene>
<evidence type="ECO:0000256" key="1">
    <source>
        <dbReference type="SAM" id="MobiDB-lite"/>
    </source>
</evidence>
<dbReference type="RefSeq" id="WP_101616781.1">
    <property type="nucleotide sequence ID" value="NZ_NMWU01000023.1"/>
</dbReference>
<dbReference type="Proteomes" id="UP000235050">
    <property type="component" value="Unassembled WGS sequence"/>
</dbReference>
<sequence length="206" mass="23106">MARPSTNLFASATLVTMLLTGGCGQSSSTASAEPSFSGTYAEEYQQEYEQAKSNGNTFAMDALRDGTLTEQEVTEASDRYTQCMADRGYTVAKHPGGGSDINVREDRTPEQQSKDDDWCGKDSGTYYLDGLWTRQHNDPDKRNSPEMIVDCLRRHQVIDDDVNDEQALAKVRNWDFPEVPFDASDPEYSAERSNWLLGCMNNPREF</sequence>
<dbReference type="PROSITE" id="PS51257">
    <property type="entry name" value="PROKAR_LIPOPROTEIN"/>
    <property type="match status" value="1"/>
</dbReference>
<accession>A0A2N5J9F9</accession>
<proteinExistence type="predicted"/>
<comment type="caution">
    <text evidence="2">The sequence shown here is derived from an EMBL/GenBank/DDBJ whole genome shotgun (WGS) entry which is preliminary data.</text>
</comment>
<evidence type="ECO:0000313" key="3">
    <source>
        <dbReference type="Proteomes" id="UP000235050"/>
    </source>
</evidence>
<protein>
    <recommendedName>
        <fullName evidence="4">Lipoprotein</fullName>
    </recommendedName>
</protein>
<name>A0A2N5J9F9_9BIFI</name>
<organism evidence="2 3">
    <name type="scientific">Bifidobacterium margollesii</name>
    <dbReference type="NCBI Taxonomy" id="2020964"/>
    <lineage>
        <taxon>Bacteria</taxon>
        <taxon>Bacillati</taxon>
        <taxon>Actinomycetota</taxon>
        <taxon>Actinomycetes</taxon>
        <taxon>Bifidobacteriales</taxon>
        <taxon>Bifidobacteriaceae</taxon>
        <taxon>Bifidobacterium</taxon>
    </lineage>
</organism>